<name>A0A926DFT6_9FIRM</name>
<reference evidence="1" key="1">
    <citation type="submission" date="2020-08" db="EMBL/GenBank/DDBJ databases">
        <title>Genome public.</title>
        <authorList>
            <person name="Liu C."/>
            <person name="Sun Q."/>
        </authorList>
    </citation>
    <scope>NUCLEOTIDE SEQUENCE</scope>
    <source>
        <strain evidence="1">NSJ-63</strain>
    </source>
</reference>
<keyword evidence="2" id="KW-1185">Reference proteome</keyword>
<organism evidence="1 2">
    <name type="scientific">Guopingia tenuis</name>
    <dbReference type="NCBI Taxonomy" id="2763656"/>
    <lineage>
        <taxon>Bacteria</taxon>
        <taxon>Bacillati</taxon>
        <taxon>Bacillota</taxon>
        <taxon>Clostridia</taxon>
        <taxon>Christensenellales</taxon>
        <taxon>Christensenellaceae</taxon>
        <taxon>Guopingia</taxon>
    </lineage>
</organism>
<accession>A0A926DFT6</accession>
<evidence type="ECO:0000313" key="1">
    <source>
        <dbReference type="EMBL" id="MBC8538135.1"/>
    </source>
</evidence>
<gene>
    <name evidence="1" type="ORF">H8693_04205</name>
</gene>
<dbReference type="EMBL" id="JACRSS010000001">
    <property type="protein sequence ID" value="MBC8538135.1"/>
    <property type="molecule type" value="Genomic_DNA"/>
</dbReference>
<dbReference type="AlphaFoldDB" id="A0A926DFT6"/>
<evidence type="ECO:0000313" key="2">
    <source>
        <dbReference type="Proteomes" id="UP000617951"/>
    </source>
</evidence>
<sequence length="65" mass="7714">MGKRRETLCWQCENAVPNHKGRGCEWSRNFQPVPGWTVKEPQAEDECEGYFVTACPKFRREVRRK</sequence>
<comment type="caution">
    <text evidence="1">The sequence shown here is derived from an EMBL/GenBank/DDBJ whole genome shotgun (WGS) entry which is preliminary data.</text>
</comment>
<dbReference type="RefSeq" id="WP_178622004.1">
    <property type="nucleotide sequence ID" value="NZ_JACRSS010000001.1"/>
</dbReference>
<dbReference type="Proteomes" id="UP000617951">
    <property type="component" value="Unassembled WGS sequence"/>
</dbReference>
<proteinExistence type="predicted"/>
<protein>
    <submittedName>
        <fullName evidence="1">Uncharacterized protein</fullName>
    </submittedName>
</protein>